<dbReference type="STRING" id="445960.SAMN05421542_0536"/>
<dbReference type="Gene3D" id="1.10.3780.10">
    <property type="entry name" value="SusD-like"/>
    <property type="match status" value="1"/>
</dbReference>
<feature type="domain" description="SusD-like N-terminal" evidence="8">
    <location>
        <begin position="106"/>
        <end position="254"/>
    </location>
</feature>
<feature type="domain" description="RagB/SusD" evidence="7">
    <location>
        <begin position="390"/>
        <end position="533"/>
    </location>
</feature>
<evidence type="ECO:0000256" key="3">
    <source>
        <dbReference type="ARBA" id="ARBA00022729"/>
    </source>
</evidence>
<evidence type="ECO:0000256" key="1">
    <source>
        <dbReference type="ARBA" id="ARBA00004442"/>
    </source>
</evidence>
<evidence type="ECO:0000313" key="9">
    <source>
        <dbReference type="EMBL" id="SDI23809.1"/>
    </source>
</evidence>
<evidence type="ECO:0000256" key="4">
    <source>
        <dbReference type="ARBA" id="ARBA00023136"/>
    </source>
</evidence>
<keyword evidence="3 6" id="KW-0732">Signal</keyword>
<dbReference type="Proteomes" id="UP000199426">
    <property type="component" value="Unassembled WGS sequence"/>
</dbReference>
<dbReference type="EMBL" id="FNEG01000001">
    <property type="protein sequence ID" value="SDI23809.1"/>
    <property type="molecule type" value="Genomic_DNA"/>
</dbReference>
<comment type="subcellular location">
    <subcellularLocation>
        <location evidence="1">Cell outer membrane</location>
    </subcellularLocation>
</comment>
<dbReference type="Gene3D" id="1.25.40.390">
    <property type="match status" value="1"/>
</dbReference>
<proteinExistence type="inferred from homology"/>
<keyword evidence="4" id="KW-0472">Membrane</keyword>
<feature type="signal peptide" evidence="6">
    <location>
        <begin position="1"/>
        <end position="28"/>
    </location>
</feature>
<dbReference type="Gene3D" id="1.25.40.10">
    <property type="entry name" value="Tetratricopeptide repeat domain"/>
    <property type="match status" value="1"/>
</dbReference>
<comment type="similarity">
    <text evidence="2">Belongs to the SusD family.</text>
</comment>
<evidence type="ECO:0000256" key="5">
    <source>
        <dbReference type="ARBA" id="ARBA00023237"/>
    </source>
</evidence>
<organism evidence="10 12">
    <name type="scientific">Chryseobacterium jejuense</name>
    <dbReference type="NCBI Taxonomy" id="445960"/>
    <lineage>
        <taxon>Bacteria</taxon>
        <taxon>Pseudomonadati</taxon>
        <taxon>Bacteroidota</taxon>
        <taxon>Flavobacteriia</taxon>
        <taxon>Flavobacteriales</taxon>
        <taxon>Weeksellaceae</taxon>
        <taxon>Chryseobacterium group</taxon>
        <taxon>Chryseobacterium</taxon>
    </lineage>
</organism>
<dbReference type="CDD" id="cd08977">
    <property type="entry name" value="SusD"/>
    <property type="match status" value="1"/>
</dbReference>
<protein>
    <submittedName>
        <fullName evidence="9">Starch-binding associating with outer membrane</fullName>
    </submittedName>
    <submittedName>
        <fullName evidence="10">SusD family</fullName>
    </submittedName>
</protein>
<gene>
    <name evidence="10" type="ORF">NCTC13492_03877</name>
    <name evidence="9" type="ORF">SAMN05421542_0536</name>
</gene>
<evidence type="ECO:0000313" key="12">
    <source>
        <dbReference type="Proteomes" id="UP000251670"/>
    </source>
</evidence>
<reference evidence="9 11" key="1">
    <citation type="submission" date="2016-10" db="EMBL/GenBank/DDBJ databases">
        <authorList>
            <person name="Varghese N."/>
            <person name="Submissions S."/>
        </authorList>
    </citation>
    <scope>NUCLEOTIDE SEQUENCE [LARGE SCALE GENOMIC DNA]</scope>
    <source>
        <strain evidence="9 11">DSM 19299</strain>
    </source>
</reference>
<sequence>MKLNRIKIKNIVLSLSAVFLLTATSCVKDLEREPITDVTSVSIYKDFANYKNILAKLYGGYAMGGQIGGDGDQPNSDINGINGGFSQYTRLLYNLNVVTTDEAVIGWNDGNLHTLHKMTWDSSNEFIAAMYYRVYTEIAFCNEFLRNVTDEKLASNGITGDNLNQAKLMKAEARFLRAQSYFYAIDMFGNVPFVDESYMPGSKTPPQRIERKELFKFIESELLAIAGELKDPKTNEYGRADKAAAWSLLAKLYLNAEVYTGTQRNTDCITYCNKVITAGYSLKPKYEELFLADNDVNNPEQILSVNFDGLRTQTNGGTTFLVHAAVGGTMPSSDFGINVGWGGLRTTKAFVGLFPTNGSDKRGRFYTSGQNLEINDLGSFSDGYAFIKYKNIKSNGSPGAHNNWVEADIPLYRLADIYLMYAEAVLRGGTGGSQTTAIEYINKLRERAYGNVSGNVTSINLNFILDERSRELSWETTRRSDLIRFNKFTSGDYVWPWKGNVKDGKAVESYRNLFPIPAKDIIANPNLIQNPGY</sequence>
<evidence type="ECO:0000259" key="8">
    <source>
        <dbReference type="Pfam" id="PF14322"/>
    </source>
</evidence>
<evidence type="ECO:0000313" key="10">
    <source>
        <dbReference type="EMBL" id="SQB46801.1"/>
    </source>
</evidence>
<evidence type="ECO:0000256" key="6">
    <source>
        <dbReference type="SAM" id="SignalP"/>
    </source>
</evidence>
<feature type="chain" id="PRO_5016822539" evidence="6">
    <location>
        <begin position="29"/>
        <end position="533"/>
    </location>
</feature>
<evidence type="ECO:0000259" key="7">
    <source>
        <dbReference type="Pfam" id="PF07980"/>
    </source>
</evidence>
<evidence type="ECO:0000313" key="11">
    <source>
        <dbReference type="Proteomes" id="UP000199426"/>
    </source>
</evidence>
<evidence type="ECO:0000256" key="2">
    <source>
        <dbReference type="ARBA" id="ARBA00006275"/>
    </source>
</evidence>
<dbReference type="AlphaFoldDB" id="A0A2X2X7W8"/>
<accession>A0A2X2X7W8</accession>
<reference evidence="10 12" key="2">
    <citation type="submission" date="2018-06" db="EMBL/GenBank/DDBJ databases">
        <authorList>
            <consortium name="Pathogen Informatics"/>
            <person name="Doyle S."/>
        </authorList>
    </citation>
    <scope>NUCLEOTIDE SEQUENCE [LARGE SCALE GENOMIC DNA]</scope>
    <source>
        <strain evidence="10 12">NCTC13492</strain>
    </source>
</reference>
<dbReference type="SUPFAM" id="SSF48452">
    <property type="entry name" value="TPR-like"/>
    <property type="match status" value="1"/>
</dbReference>
<keyword evidence="11" id="KW-1185">Reference proteome</keyword>
<dbReference type="Pfam" id="PF07980">
    <property type="entry name" value="SusD_RagB"/>
    <property type="match status" value="1"/>
</dbReference>
<dbReference type="Pfam" id="PF14322">
    <property type="entry name" value="SusD-like_3"/>
    <property type="match status" value="1"/>
</dbReference>
<dbReference type="OrthoDB" id="5694214at2"/>
<dbReference type="PROSITE" id="PS51257">
    <property type="entry name" value="PROKAR_LIPOPROTEIN"/>
    <property type="match status" value="1"/>
</dbReference>
<dbReference type="InterPro" id="IPR011990">
    <property type="entry name" value="TPR-like_helical_dom_sf"/>
</dbReference>
<dbReference type="EMBL" id="UAWB01000013">
    <property type="protein sequence ID" value="SQB46801.1"/>
    <property type="molecule type" value="Genomic_DNA"/>
</dbReference>
<dbReference type="InterPro" id="IPR033985">
    <property type="entry name" value="SusD-like_N"/>
</dbReference>
<dbReference type="RefSeq" id="WP_089733296.1">
    <property type="nucleotide sequence ID" value="NZ_FNEG01000001.1"/>
</dbReference>
<dbReference type="Proteomes" id="UP000251670">
    <property type="component" value="Unassembled WGS sequence"/>
</dbReference>
<name>A0A2X2X7W8_CHRJE</name>
<dbReference type="GO" id="GO:0009279">
    <property type="term" value="C:cell outer membrane"/>
    <property type="evidence" value="ECO:0007669"/>
    <property type="project" value="UniProtKB-SubCell"/>
</dbReference>
<dbReference type="InterPro" id="IPR012944">
    <property type="entry name" value="SusD_RagB_dom"/>
</dbReference>
<keyword evidence="5" id="KW-0998">Cell outer membrane</keyword>